<protein>
    <submittedName>
        <fullName evidence="2">Uncharacterized protein</fullName>
    </submittedName>
</protein>
<reference evidence="2" key="1">
    <citation type="submission" date="2019-03" db="EMBL/GenBank/DDBJ databases">
        <title>Long read genome sequence of the mycoparasitic Pythium oligandrum ATCC 38472 isolated from sugarbeet rhizosphere.</title>
        <authorList>
            <person name="Gaulin E."/>
        </authorList>
    </citation>
    <scope>NUCLEOTIDE SEQUENCE</scope>
    <source>
        <strain evidence="2">ATCC 38472_TT</strain>
    </source>
</reference>
<evidence type="ECO:0000256" key="1">
    <source>
        <dbReference type="SAM" id="MobiDB-lite"/>
    </source>
</evidence>
<dbReference type="PANTHER" id="PTHR23315:SF7">
    <property type="entry name" value="U-BOX DOMAIN-CONTAINING PROTEIN 4"/>
    <property type="match status" value="1"/>
</dbReference>
<keyword evidence="3" id="KW-1185">Reference proteome</keyword>
<proteinExistence type="predicted"/>
<dbReference type="InterPro" id="IPR016024">
    <property type="entry name" value="ARM-type_fold"/>
</dbReference>
<sequence length="465" mass="51137">MTDDAWQLVQDMASLEASKRLSLTKVISSLEHLAKAEASIDDPDDEGMRAPEPTESSSKCTTDSVSAEENAAIIEALGLLRSESESTRYNSLQTLYRRAHSVSACRAIKQADGFRWVFHCLQDHCASLTQRLYACGILDQMICASELPGNESSRWRSLVGILPASLFTQLMETLASSHEDHVIVEALDTLCIVGNVDSWENGNKLDFIPPVTSLLRIGTPSMQAAATLALRVLVRYNEPAQLETLRCGAVMLLLNQLDVGTDEVKYHSARTLTHLAAHDTNAGSSRIIRLLMASAQNQRSDGSSLLALSMIGEQKYTQRDIVEAGVFPLIVKLIQTGKESEKTYAALSMGDFARGDMYTEDIIGAGGVEALLQLVQTGTVDEKESAIYALSCIAEFHERTRAVLMEPDVLRSIPALLRSGDEHARFGCVTWIERVANLDGAPPVNDRGRRRRFLTSVRTDRQRAR</sequence>
<evidence type="ECO:0000313" key="3">
    <source>
        <dbReference type="Proteomes" id="UP000794436"/>
    </source>
</evidence>
<dbReference type="OrthoDB" id="101901at2759"/>
<comment type="caution">
    <text evidence="2">The sequence shown here is derived from an EMBL/GenBank/DDBJ whole genome shotgun (WGS) entry which is preliminary data.</text>
</comment>
<name>A0A8K1C3B5_PYTOL</name>
<dbReference type="EMBL" id="SPLM01000147">
    <property type="protein sequence ID" value="TMW55655.1"/>
    <property type="molecule type" value="Genomic_DNA"/>
</dbReference>
<feature type="region of interest" description="Disordered" evidence="1">
    <location>
        <begin position="37"/>
        <end position="61"/>
    </location>
</feature>
<dbReference type="InterPro" id="IPR000225">
    <property type="entry name" value="Armadillo"/>
</dbReference>
<accession>A0A8K1C3B5</accession>
<dbReference type="SUPFAM" id="SSF48371">
    <property type="entry name" value="ARM repeat"/>
    <property type="match status" value="1"/>
</dbReference>
<dbReference type="AlphaFoldDB" id="A0A8K1C3B5"/>
<evidence type="ECO:0000313" key="2">
    <source>
        <dbReference type="EMBL" id="TMW55655.1"/>
    </source>
</evidence>
<dbReference type="SMART" id="SM00185">
    <property type="entry name" value="ARM"/>
    <property type="match status" value="3"/>
</dbReference>
<dbReference type="Gene3D" id="1.25.10.10">
    <property type="entry name" value="Leucine-rich Repeat Variant"/>
    <property type="match status" value="2"/>
</dbReference>
<dbReference type="PANTHER" id="PTHR23315">
    <property type="entry name" value="U BOX DOMAIN-CONTAINING"/>
    <property type="match status" value="1"/>
</dbReference>
<dbReference type="Proteomes" id="UP000794436">
    <property type="component" value="Unassembled WGS sequence"/>
</dbReference>
<organism evidence="2 3">
    <name type="scientific">Pythium oligandrum</name>
    <name type="common">Mycoparasitic fungus</name>
    <dbReference type="NCBI Taxonomy" id="41045"/>
    <lineage>
        <taxon>Eukaryota</taxon>
        <taxon>Sar</taxon>
        <taxon>Stramenopiles</taxon>
        <taxon>Oomycota</taxon>
        <taxon>Peronosporomycetes</taxon>
        <taxon>Pythiales</taxon>
        <taxon>Pythiaceae</taxon>
        <taxon>Pythium</taxon>
    </lineage>
</organism>
<gene>
    <name evidence="2" type="ORF">Poli38472_010537</name>
</gene>
<dbReference type="InterPro" id="IPR011989">
    <property type="entry name" value="ARM-like"/>
</dbReference>